<feature type="domain" description="N-acetyltransferase" evidence="1">
    <location>
        <begin position="57"/>
        <end position="154"/>
    </location>
</feature>
<comment type="caution">
    <text evidence="2">The sequence shown here is derived from an EMBL/GenBank/DDBJ whole genome shotgun (WGS) entry which is preliminary data.</text>
</comment>
<evidence type="ECO:0000259" key="1">
    <source>
        <dbReference type="Pfam" id="PF00583"/>
    </source>
</evidence>
<sequence>MPHQLQPLLCFRTSRPDSKVAWTIDISPIEPDSLVEAAQASMRCHRFNAAARGFSVRELEHWSTLPDHHALCVRVTNGRTDHGVVGLLVCHADEEDFIADAFMLEEAFLGLGIEFEMVDVLARLAFASGCGAVVLHLTHSDNNHLVRAFYAGLGQAMETLSSGDEEVAFASLAVDDVLAAAKRTWRNSALTTSHGLDARMPVAPPPLYAIVYTPAASLHRDNAAGR</sequence>
<dbReference type="Gene3D" id="3.40.630.30">
    <property type="match status" value="1"/>
</dbReference>
<dbReference type="InterPro" id="IPR000182">
    <property type="entry name" value="GNAT_dom"/>
</dbReference>
<accession>A0A937D3W6</accession>
<reference evidence="2" key="1">
    <citation type="submission" date="2021-01" db="EMBL/GenBank/DDBJ databases">
        <title>Ramlibacter sp. strain AW1 16S ribosomal RNA gene Genome sequencing and assembly.</title>
        <authorList>
            <person name="Kang M."/>
        </authorList>
    </citation>
    <scope>NUCLEOTIDE SEQUENCE</scope>
    <source>
        <strain evidence="2">AW1</strain>
    </source>
</reference>
<keyword evidence="3" id="KW-1185">Reference proteome</keyword>
<organism evidence="2 3">
    <name type="scientific">Ramlibacter aurantiacus</name>
    <dbReference type="NCBI Taxonomy" id="2801330"/>
    <lineage>
        <taxon>Bacteria</taxon>
        <taxon>Pseudomonadati</taxon>
        <taxon>Pseudomonadota</taxon>
        <taxon>Betaproteobacteria</taxon>
        <taxon>Burkholderiales</taxon>
        <taxon>Comamonadaceae</taxon>
        <taxon>Ramlibacter</taxon>
    </lineage>
</organism>
<dbReference type="Proteomes" id="UP000613011">
    <property type="component" value="Unassembled WGS sequence"/>
</dbReference>
<dbReference type="GO" id="GO:0016747">
    <property type="term" value="F:acyltransferase activity, transferring groups other than amino-acyl groups"/>
    <property type="evidence" value="ECO:0007669"/>
    <property type="project" value="InterPro"/>
</dbReference>
<dbReference type="RefSeq" id="WP_201686271.1">
    <property type="nucleotide sequence ID" value="NZ_JAEQNA010000011.1"/>
</dbReference>
<dbReference type="SUPFAM" id="SSF55729">
    <property type="entry name" value="Acyl-CoA N-acyltransferases (Nat)"/>
    <property type="match status" value="1"/>
</dbReference>
<evidence type="ECO:0000313" key="3">
    <source>
        <dbReference type="Proteomes" id="UP000613011"/>
    </source>
</evidence>
<name>A0A937D3W6_9BURK</name>
<protein>
    <recommendedName>
        <fullName evidence="1">N-acetyltransferase domain-containing protein</fullName>
    </recommendedName>
</protein>
<dbReference type="EMBL" id="JAEQNA010000011">
    <property type="protein sequence ID" value="MBL0423139.1"/>
    <property type="molecule type" value="Genomic_DNA"/>
</dbReference>
<dbReference type="Pfam" id="PF00583">
    <property type="entry name" value="Acetyltransf_1"/>
    <property type="match status" value="1"/>
</dbReference>
<dbReference type="InterPro" id="IPR016181">
    <property type="entry name" value="Acyl_CoA_acyltransferase"/>
</dbReference>
<gene>
    <name evidence="2" type="ORF">JI739_22580</name>
</gene>
<dbReference type="AlphaFoldDB" id="A0A937D3W6"/>
<proteinExistence type="predicted"/>
<evidence type="ECO:0000313" key="2">
    <source>
        <dbReference type="EMBL" id="MBL0423139.1"/>
    </source>
</evidence>